<sequence>MVVRWQKHNDYLVVRIYRDLVGDWVLTQCWGSHQGSSAYTHTLVGSYSNALEMLREIGREQRQRGFRRKQGREEQLGFDFS</sequence>
<dbReference type="Proteomes" id="UP000538931">
    <property type="component" value="Unassembled WGS sequence"/>
</dbReference>
<evidence type="ECO:0000256" key="1">
    <source>
        <dbReference type="SAM" id="MobiDB-lite"/>
    </source>
</evidence>
<keyword evidence="3" id="KW-1185">Reference proteome</keyword>
<accession>A0A7W2AB72</accession>
<evidence type="ECO:0000313" key="2">
    <source>
        <dbReference type="EMBL" id="MBA4501177.1"/>
    </source>
</evidence>
<feature type="region of interest" description="Disordered" evidence="1">
    <location>
        <begin position="61"/>
        <end position="81"/>
    </location>
</feature>
<proteinExistence type="predicted"/>
<name>A0A7W2AB72_9GAMM</name>
<protein>
    <recommendedName>
        <fullName evidence="4">WGR domain-containing protein</fullName>
    </recommendedName>
</protein>
<evidence type="ECO:0000313" key="3">
    <source>
        <dbReference type="Proteomes" id="UP000538931"/>
    </source>
</evidence>
<dbReference type="AlphaFoldDB" id="A0A7W2AB72"/>
<comment type="caution">
    <text evidence="2">The sequence shown here is derived from an EMBL/GenBank/DDBJ whole genome shotgun (WGS) entry which is preliminary data.</text>
</comment>
<organism evidence="2 3">
    <name type="scientific">Marinobacterium marinum</name>
    <dbReference type="NCBI Taxonomy" id="2756129"/>
    <lineage>
        <taxon>Bacteria</taxon>
        <taxon>Pseudomonadati</taxon>
        <taxon>Pseudomonadota</taxon>
        <taxon>Gammaproteobacteria</taxon>
        <taxon>Oceanospirillales</taxon>
        <taxon>Oceanospirillaceae</taxon>
        <taxon>Marinobacterium</taxon>
    </lineage>
</organism>
<dbReference type="EMBL" id="JACEMT010000033">
    <property type="protein sequence ID" value="MBA4501177.1"/>
    <property type="molecule type" value="Genomic_DNA"/>
</dbReference>
<reference evidence="2 3" key="1">
    <citation type="submission" date="2020-07" db="EMBL/GenBank/DDBJ databases">
        <title>Bacterium isolated from marien macroalgae.</title>
        <authorList>
            <person name="Zhu K."/>
            <person name="Lu D."/>
            <person name="Du Z."/>
        </authorList>
    </citation>
    <scope>NUCLEOTIDE SEQUENCE [LARGE SCALE GENOMIC DNA]</scope>
    <source>
        <strain evidence="2 3">3-1745</strain>
    </source>
</reference>
<gene>
    <name evidence="2" type="ORF">H1S06_02180</name>
</gene>
<evidence type="ECO:0008006" key="4">
    <source>
        <dbReference type="Google" id="ProtNLM"/>
    </source>
</evidence>